<gene>
    <name evidence="2" type="ORF">L332_09650</name>
</gene>
<feature type="domain" description="Putative zinc-finger" evidence="1">
    <location>
        <begin position="16"/>
        <end position="49"/>
    </location>
</feature>
<comment type="caution">
    <text evidence="2">The sequence shown here is derived from an EMBL/GenBank/DDBJ whole genome shotgun (WGS) entry which is preliminary data.</text>
</comment>
<dbReference type="RefSeq" id="WP_021010240.1">
    <property type="nucleotide sequence ID" value="NZ_ASHR01000017.1"/>
</dbReference>
<organism evidence="2 3">
    <name type="scientific">Agrococcus pavilionensis RW1</name>
    <dbReference type="NCBI Taxonomy" id="1330458"/>
    <lineage>
        <taxon>Bacteria</taxon>
        <taxon>Bacillati</taxon>
        <taxon>Actinomycetota</taxon>
        <taxon>Actinomycetes</taxon>
        <taxon>Micrococcales</taxon>
        <taxon>Microbacteriaceae</taxon>
        <taxon>Agrococcus</taxon>
    </lineage>
</organism>
<evidence type="ECO:0000313" key="2">
    <source>
        <dbReference type="EMBL" id="ERG64710.1"/>
    </source>
</evidence>
<reference evidence="2 3" key="1">
    <citation type="journal article" date="2013" name="Genome Announc.">
        <title>First draft genome sequence from a member of the genus agrococcus, isolated from modern microbialites.</title>
        <authorList>
            <person name="White R.A.III."/>
            <person name="Grassa C.J."/>
            <person name="Suttle C.A."/>
        </authorList>
    </citation>
    <scope>NUCLEOTIDE SEQUENCE [LARGE SCALE GENOMIC DNA]</scope>
    <source>
        <strain evidence="2 3">RW1</strain>
    </source>
</reference>
<dbReference type="InterPro" id="IPR027383">
    <property type="entry name" value="Znf_put"/>
</dbReference>
<proteinExistence type="predicted"/>
<dbReference type="Proteomes" id="UP000016462">
    <property type="component" value="Unassembled WGS sequence"/>
</dbReference>
<accession>U1MVP8</accession>
<evidence type="ECO:0000313" key="3">
    <source>
        <dbReference type="Proteomes" id="UP000016462"/>
    </source>
</evidence>
<protein>
    <recommendedName>
        <fullName evidence="1">Putative zinc-finger domain-containing protein</fullName>
    </recommendedName>
</protein>
<keyword evidence="3" id="KW-1185">Reference proteome</keyword>
<dbReference type="AlphaFoldDB" id="U1MVP8"/>
<dbReference type="EMBL" id="ASHR01000017">
    <property type="protein sequence ID" value="ERG64710.1"/>
    <property type="molecule type" value="Genomic_DNA"/>
</dbReference>
<evidence type="ECO:0000259" key="1">
    <source>
        <dbReference type="Pfam" id="PF13490"/>
    </source>
</evidence>
<name>U1MVP8_9MICO</name>
<sequence length="91" mass="9868">MSETPAIEMPQAKRDCAEARAALEEYLHNELCAEDAADVRAHLAECEECSAEHHVGEMLTAALQGACKDRAPEELRAKLLATLRAAQAQHG</sequence>
<dbReference type="Pfam" id="PF13490">
    <property type="entry name" value="zf-HC2"/>
    <property type="match status" value="1"/>
</dbReference>